<dbReference type="GO" id="GO:0005576">
    <property type="term" value="C:extracellular region"/>
    <property type="evidence" value="ECO:0007669"/>
    <property type="project" value="UniProtKB-SubCell"/>
</dbReference>
<organism evidence="8">
    <name type="scientific">Proteinivorax hydrogeniformans</name>
    <dbReference type="NCBI Taxonomy" id="1826727"/>
    <lineage>
        <taxon>Bacteria</taxon>
        <taxon>Bacillati</taxon>
        <taxon>Bacillota</taxon>
        <taxon>Clostridia</taxon>
        <taxon>Eubacteriales</taxon>
        <taxon>Proteinivoracaceae</taxon>
        <taxon>Proteinivorax</taxon>
    </lineage>
</organism>
<dbReference type="GO" id="GO:0009421">
    <property type="term" value="C:bacterial-type flagellum filament cap"/>
    <property type="evidence" value="ECO:0007669"/>
    <property type="project" value="InterPro"/>
</dbReference>
<dbReference type="Pfam" id="PF02465">
    <property type="entry name" value="FliD_N"/>
    <property type="match status" value="1"/>
</dbReference>
<evidence type="ECO:0000256" key="5">
    <source>
        <dbReference type="RuleBase" id="RU362066"/>
    </source>
</evidence>
<evidence type="ECO:0000256" key="2">
    <source>
        <dbReference type="ARBA" id="ARBA00011255"/>
    </source>
</evidence>
<feature type="domain" description="Flagellar hook-associated protein 2 C-terminal" evidence="7">
    <location>
        <begin position="231"/>
        <end position="479"/>
    </location>
</feature>
<keyword evidence="8" id="KW-0282">Flagellum</keyword>
<keyword evidence="8" id="KW-0966">Cell projection</keyword>
<keyword evidence="8" id="KW-0969">Cilium</keyword>
<reference evidence="8" key="1">
    <citation type="journal article" date="2018" name="Antonie Van Leeuwenhoek">
        <title>Proteinivorax hydrogeniformans sp. nov., an anaerobic, haloalkaliphilic bacterium fermenting proteinaceous compounds with high hydrogen production.</title>
        <authorList>
            <person name="Boltyanskaya Y."/>
            <person name="Detkova E."/>
            <person name="Pimenov N."/>
            <person name="Kevbrin V."/>
        </authorList>
    </citation>
    <scope>NUCLEOTIDE SEQUENCE</scope>
    <source>
        <strain evidence="8">Z-710</strain>
    </source>
</reference>
<keyword evidence="3" id="KW-0175">Coiled coil</keyword>
<comment type="function">
    <text evidence="5">Required for morphogenesis and for the elongation of the flagellar filament by facilitating polymerization of the flagellin monomers at the tip of growing filament. Forms a capping structure, which prevents flagellin subunits (transported through the central channel of the flagellum) from leaking out without polymerization at the distal end.</text>
</comment>
<protein>
    <recommendedName>
        <fullName evidence="5">Flagellar hook-associated protein 2</fullName>
        <shortName evidence="5">HAP2</shortName>
    </recommendedName>
    <alternativeName>
        <fullName evidence="5">Flagellar cap protein</fullName>
    </alternativeName>
</protein>
<dbReference type="InterPro" id="IPR010809">
    <property type="entry name" value="FliD_C"/>
</dbReference>
<dbReference type="AlphaFoldDB" id="A0AAU8HUY1"/>
<dbReference type="Pfam" id="PF07195">
    <property type="entry name" value="FliD_C"/>
    <property type="match status" value="1"/>
</dbReference>
<name>A0AAU8HUY1_9FIRM</name>
<comment type="subunit">
    <text evidence="2 5">Homopentamer.</text>
</comment>
<sequence>MRIGGIGSGMDTEAMLEQLMEAERMPLDRLQQQKQVLEWQHEDYRQINSKMLSFRNSVSDMRFSNNMLRRSTTSSDESVVTASASSNAQDGNYNVNVKSLAQRSFAQSSELNLEEGKPLTELFGESLEENITIQTSGEKVTFSFKTSSEIEELKENGELEQGVLYVDKEGSLDEFLRTVNNSEAGVHMFYDSSEGRMFINSTETGADNTIDVSGSLFIDALGINEDNTETGKNASVNINGFNINPQGNDFEFGGINYSIKSIGTATASVGRDNDHLFDQVKGFVDEYNKVLLSLNGKLNEPLHRDYPPLTDEQKRHLSDREIEQWEELSRSGHLRNDSILSRSATNIRRVISTQVDGDFRTLSQIGIETRDYREGGVLHIDEQKLRDAIEENPRGVFELFAGNENSDGIASEMRTNLRRGMDQIGNRAGSSDNIDRQSFIGRSMRDIDDRIDRMEDRLARVEQRYWDQFTAMESALYEMYSQGDWLQQQLMSM</sequence>
<dbReference type="GO" id="GO:0007155">
    <property type="term" value="P:cell adhesion"/>
    <property type="evidence" value="ECO:0007669"/>
    <property type="project" value="InterPro"/>
</dbReference>
<evidence type="ECO:0000256" key="1">
    <source>
        <dbReference type="ARBA" id="ARBA00009764"/>
    </source>
</evidence>
<keyword evidence="5" id="KW-0964">Secreted</keyword>
<comment type="subcellular location">
    <subcellularLocation>
        <location evidence="5">Secreted</location>
    </subcellularLocation>
    <subcellularLocation>
        <location evidence="5">Bacterial flagellum</location>
    </subcellularLocation>
</comment>
<dbReference type="PANTHER" id="PTHR30288">
    <property type="entry name" value="FLAGELLAR CAP/ASSEMBLY PROTEIN FLID"/>
    <property type="match status" value="1"/>
</dbReference>
<feature type="domain" description="Flagellar hook-associated protein 2 N-terminal" evidence="6">
    <location>
        <begin position="8"/>
        <end position="103"/>
    </location>
</feature>
<keyword evidence="4 5" id="KW-0975">Bacterial flagellum</keyword>
<dbReference type="GO" id="GO:0071973">
    <property type="term" value="P:bacterial-type flagellum-dependent cell motility"/>
    <property type="evidence" value="ECO:0007669"/>
    <property type="project" value="TreeGrafter"/>
</dbReference>
<evidence type="ECO:0000259" key="7">
    <source>
        <dbReference type="Pfam" id="PF07195"/>
    </source>
</evidence>
<accession>A0AAU8HUY1</accession>
<dbReference type="EMBL" id="CP159485">
    <property type="protein sequence ID" value="XCI29187.1"/>
    <property type="molecule type" value="Genomic_DNA"/>
</dbReference>
<dbReference type="RefSeq" id="WP_353893735.1">
    <property type="nucleotide sequence ID" value="NZ_CP159485.1"/>
</dbReference>
<dbReference type="PANTHER" id="PTHR30288:SF0">
    <property type="entry name" value="FLAGELLAR HOOK-ASSOCIATED PROTEIN 2"/>
    <property type="match status" value="1"/>
</dbReference>
<comment type="similarity">
    <text evidence="1 5">Belongs to the FliD family.</text>
</comment>
<proteinExistence type="inferred from homology"/>
<evidence type="ECO:0000259" key="6">
    <source>
        <dbReference type="Pfam" id="PF02465"/>
    </source>
</evidence>
<dbReference type="GO" id="GO:0009424">
    <property type="term" value="C:bacterial-type flagellum hook"/>
    <property type="evidence" value="ECO:0007669"/>
    <property type="project" value="UniProtKB-UniRule"/>
</dbReference>
<evidence type="ECO:0000256" key="4">
    <source>
        <dbReference type="ARBA" id="ARBA00023143"/>
    </source>
</evidence>
<dbReference type="InterPro" id="IPR003481">
    <property type="entry name" value="FliD_N"/>
</dbReference>
<dbReference type="InterPro" id="IPR040026">
    <property type="entry name" value="FliD"/>
</dbReference>
<reference evidence="8" key="2">
    <citation type="submission" date="2024-06" db="EMBL/GenBank/DDBJ databases">
        <authorList>
            <person name="Petrova K.O."/>
            <person name="Toshchakov S.V."/>
            <person name="Boltjanskaja Y.V."/>
            <person name="Kevbrin V.V."/>
        </authorList>
    </citation>
    <scope>NUCLEOTIDE SEQUENCE</scope>
    <source>
        <strain evidence="8">Z-710</strain>
    </source>
</reference>
<gene>
    <name evidence="8" type="primary">fliD</name>
    <name evidence="8" type="ORF">PRVXH_000496</name>
</gene>
<evidence type="ECO:0000256" key="3">
    <source>
        <dbReference type="ARBA" id="ARBA00023054"/>
    </source>
</evidence>
<evidence type="ECO:0000313" key="8">
    <source>
        <dbReference type="EMBL" id="XCI29187.1"/>
    </source>
</evidence>